<name>A0A8J5GAE4_ZINOF</name>
<sequence>MAAAAMLEAERSRSLRFRAPPPTPIATGKGLRSSAVDDRLLMEYLEVSLRVPDLSLPDLYFPVQSPLKAPEEVDLPSLLAGDDSAVRRVLSAAAEVGAVRVTGVDAALIQGAKEAIEAGGALLALPEQEKSRVSLFGRRDGVCDEFYWHRLPSPETEQLLRQILPDSYRTLRTIIHVFLNLVAVQHV</sequence>
<evidence type="ECO:0000313" key="1">
    <source>
        <dbReference type="EMBL" id="KAG6500152.1"/>
    </source>
</evidence>
<gene>
    <name evidence="1" type="ORF">ZIOFF_039991</name>
</gene>
<reference evidence="1 2" key="1">
    <citation type="submission" date="2020-08" db="EMBL/GenBank/DDBJ databases">
        <title>Plant Genome Project.</title>
        <authorList>
            <person name="Zhang R.-G."/>
        </authorList>
    </citation>
    <scope>NUCLEOTIDE SEQUENCE [LARGE SCALE GENOMIC DNA]</scope>
    <source>
        <tissue evidence="1">Rhizome</tissue>
    </source>
</reference>
<keyword evidence="2" id="KW-1185">Reference proteome</keyword>
<comment type="caution">
    <text evidence="1">The sequence shown here is derived from an EMBL/GenBank/DDBJ whole genome shotgun (WGS) entry which is preliminary data.</text>
</comment>
<dbReference type="PANTHER" id="PTHR34945">
    <property type="entry name" value="2-OXOGLUTARATE (2OG) AND FE(II)-DEPENDENT OXYGENASE SUPERFAMILY PROTEIN"/>
    <property type="match status" value="1"/>
</dbReference>
<proteinExistence type="predicted"/>
<accession>A0A8J5GAE4</accession>
<dbReference type="AlphaFoldDB" id="A0A8J5GAE4"/>
<protein>
    <submittedName>
        <fullName evidence="1">Uncharacterized protein</fullName>
    </submittedName>
</protein>
<evidence type="ECO:0000313" key="2">
    <source>
        <dbReference type="Proteomes" id="UP000734854"/>
    </source>
</evidence>
<dbReference type="Proteomes" id="UP000734854">
    <property type="component" value="Unassembled WGS sequence"/>
</dbReference>
<dbReference type="PANTHER" id="PTHR34945:SF4">
    <property type="entry name" value="2-OXOGLUTARATE (2OG) AND FE(II)-DEPENDENT OXYGENASE SUPERFAMILY PROTEIN"/>
    <property type="match status" value="1"/>
</dbReference>
<organism evidence="1 2">
    <name type="scientific">Zingiber officinale</name>
    <name type="common">Ginger</name>
    <name type="synonym">Amomum zingiber</name>
    <dbReference type="NCBI Taxonomy" id="94328"/>
    <lineage>
        <taxon>Eukaryota</taxon>
        <taxon>Viridiplantae</taxon>
        <taxon>Streptophyta</taxon>
        <taxon>Embryophyta</taxon>
        <taxon>Tracheophyta</taxon>
        <taxon>Spermatophyta</taxon>
        <taxon>Magnoliopsida</taxon>
        <taxon>Liliopsida</taxon>
        <taxon>Zingiberales</taxon>
        <taxon>Zingiberaceae</taxon>
        <taxon>Zingiber</taxon>
    </lineage>
</organism>
<dbReference type="EMBL" id="JACMSC010000011">
    <property type="protein sequence ID" value="KAG6500152.1"/>
    <property type="molecule type" value="Genomic_DNA"/>
</dbReference>